<dbReference type="EMBL" id="JAGMUV010000004">
    <property type="protein sequence ID" value="KAH7161299.1"/>
    <property type="molecule type" value="Genomic_DNA"/>
</dbReference>
<evidence type="ECO:0000313" key="3">
    <source>
        <dbReference type="Proteomes" id="UP000738349"/>
    </source>
</evidence>
<dbReference type="AlphaFoldDB" id="A0A9P9FGL1"/>
<gene>
    <name evidence="2" type="ORF">EDB81DRAFT_339871</name>
</gene>
<comment type="caution">
    <text evidence="2">The sequence shown here is derived from an EMBL/GenBank/DDBJ whole genome shotgun (WGS) entry which is preliminary data.</text>
</comment>
<dbReference type="Proteomes" id="UP000738349">
    <property type="component" value="Unassembled WGS sequence"/>
</dbReference>
<evidence type="ECO:0000256" key="1">
    <source>
        <dbReference type="SAM" id="MobiDB-lite"/>
    </source>
</evidence>
<accession>A0A9P9FGL1</accession>
<protein>
    <submittedName>
        <fullName evidence="2">Uncharacterized protein</fullName>
    </submittedName>
</protein>
<keyword evidence="3" id="KW-1185">Reference proteome</keyword>
<name>A0A9P9FGL1_9HYPO</name>
<feature type="compositionally biased region" description="Low complexity" evidence="1">
    <location>
        <begin position="187"/>
        <end position="198"/>
    </location>
</feature>
<sequence length="236" mass="26449">MGERKRPSQALVQGLVGRRQVGTLPLFSLGFHHQHRHDRRKNGERSKSETRPFSWACRKPNESGECLGMLNGVLNAQQGLLGPVLTGLMGCSQVDSRVLRSRPWTRPFVYPLFVFSPLRPRFEPHWDQQYLACLLDSPYPFLDNQWIAETQASWWLQPSVPGSLQGPLQSREIRYWRSSAGPAGPMSTSGSVSESSRSQNDLLERLPEAGTKRVAVNTGSCRDAPSCLCSIYLPCL</sequence>
<organism evidence="2 3">
    <name type="scientific">Dactylonectria macrodidyma</name>
    <dbReference type="NCBI Taxonomy" id="307937"/>
    <lineage>
        <taxon>Eukaryota</taxon>
        <taxon>Fungi</taxon>
        <taxon>Dikarya</taxon>
        <taxon>Ascomycota</taxon>
        <taxon>Pezizomycotina</taxon>
        <taxon>Sordariomycetes</taxon>
        <taxon>Hypocreomycetidae</taxon>
        <taxon>Hypocreales</taxon>
        <taxon>Nectriaceae</taxon>
        <taxon>Dactylonectria</taxon>
    </lineage>
</organism>
<reference evidence="2" key="1">
    <citation type="journal article" date="2021" name="Nat. Commun.">
        <title>Genetic determinants of endophytism in the Arabidopsis root mycobiome.</title>
        <authorList>
            <person name="Mesny F."/>
            <person name="Miyauchi S."/>
            <person name="Thiergart T."/>
            <person name="Pickel B."/>
            <person name="Atanasova L."/>
            <person name="Karlsson M."/>
            <person name="Huettel B."/>
            <person name="Barry K.W."/>
            <person name="Haridas S."/>
            <person name="Chen C."/>
            <person name="Bauer D."/>
            <person name="Andreopoulos W."/>
            <person name="Pangilinan J."/>
            <person name="LaButti K."/>
            <person name="Riley R."/>
            <person name="Lipzen A."/>
            <person name="Clum A."/>
            <person name="Drula E."/>
            <person name="Henrissat B."/>
            <person name="Kohler A."/>
            <person name="Grigoriev I.V."/>
            <person name="Martin F.M."/>
            <person name="Hacquard S."/>
        </authorList>
    </citation>
    <scope>NUCLEOTIDE SEQUENCE</scope>
    <source>
        <strain evidence="2">MPI-CAGE-AT-0147</strain>
    </source>
</reference>
<feature type="region of interest" description="Disordered" evidence="1">
    <location>
        <begin position="181"/>
        <end position="200"/>
    </location>
</feature>
<evidence type="ECO:0000313" key="2">
    <source>
        <dbReference type="EMBL" id="KAH7161299.1"/>
    </source>
</evidence>
<proteinExistence type="predicted"/>